<evidence type="ECO:0008006" key="4">
    <source>
        <dbReference type="Google" id="ProtNLM"/>
    </source>
</evidence>
<dbReference type="PANTHER" id="PTHR34153">
    <property type="entry name" value="SI:CH211-262H13.3-RELATED-RELATED"/>
    <property type="match status" value="1"/>
</dbReference>
<name>A0AAW0SEN7_SCYPA</name>
<proteinExistence type="predicted"/>
<comment type="caution">
    <text evidence="2">The sequence shown here is derived from an EMBL/GenBank/DDBJ whole genome shotgun (WGS) entry which is preliminary data.</text>
</comment>
<evidence type="ECO:0000313" key="2">
    <source>
        <dbReference type="EMBL" id="KAK8373835.1"/>
    </source>
</evidence>
<dbReference type="EMBL" id="JARAKH010000851">
    <property type="protein sequence ID" value="KAK8373835.1"/>
    <property type="molecule type" value="Genomic_DNA"/>
</dbReference>
<accession>A0AAW0SEN7</accession>
<dbReference type="PANTHER" id="PTHR34153:SF2">
    <property type="entry name" value="SI:CH211-262H13.3-RELATED"/>
    <property type="match status" value="1"/>
</dbReference>
<protein>
    <recommendedName>
        <fullName evidence="4">DUF4806 domain-containing protein</fullName>
    </recommendedName>
</protein>
<evidence type="ECO:0000313" key="3">
    <source>
        <dbReference type="Proteomes" id="UP001487740"/>
    </source>
</evidence>
<organism evidence="2 3">
    <name type="scientific">Scylla paramamosain</name>
    <name type="common">Mud crab</name>
    <dbReference type="NCBI Taxonomy" id="85552"/>
    <lineage>
        <taxon>Eukaryota</taxon>
        <taxon>Metazoa</taxon>
        <taxon>Ecdysozoa</taxon>
        <taxon>Arthropoda</taxon>
        <taxon>Crustacea</taxon>
        <taxon>Multicrustacea</taxon>
        <taxon>Malacostraca</taxon>
        <taxon>Eumalacostraca</taxon>
        <taxon>Eucarida</taxon>
        <taxon>Decapoda</taxon>
        <taxon>Pleocyemata</taxon>
        <taxon>Brachyura</taxon>
        <taxon>Eubrachyura</taxon>
        <taxon>Portunoidea</taxon>
        <taxon>Portunidae</taxon>
        <taxon>Portuninae</taxon>
        <taxon>Scylla</taxon>
    </lineage>
</organism>
<reference evidence="2 3" key="1">
    <citation type="submission" date="2023-03" db="EMBL/GenBank/DDBJ databases">
        <title>High-quality genome of Scylla paramamosain provides insights in environmental adaptation.</title>
        <authorList>
            <person name="Zhang L."/>
        </authorList>
    </citation>
    <scope>NUCLEOTIDE SEQUENCE [LARGE SCALE GENOMIC DNA]</scope>
    <source>
        <strain evidence="2">LZ_2023a</strain>
        <tissue evidence="2">Muscle</tissue>
    </source>
</reference>
<sequence length="160" mass="18022">MVNLLQSVACAIGSGGDNVKDVLPALVCSLEELDDLCTKLVDETLKRKLTLYLSSLGGHNLGDTVHRIFKRLGSNGVWSQYSLKRRKGKLAFTDLPICKVVNRAYLRYFTVAKLSEEECEIRETLKHATKRKGAPKYKEPEPKRPMRHKCLVQESSDSDD</sequence>
<gene>
    <name evidence="2" type="ORF">O3P69_012518</name>
</gene>
<dbReference type="AlphaFoldDB" id="A0AAW0SEN7"/>
<feature type="region of interest" description="Disordered" evidence="1">
    <location>
        <begin position="128"/>
        <end position="160"/>
    </location>
</feature>
<dbReference type="Proteomes" id="UP001487740">
    <property type="component" value="Unassembled WGS sequence"/>
</dbReference>
<keyword evidence="3" id="KW-1185">Reference proteome</keyword>
<evidence type="ECO:0000256" key="1">
    <source>
        <dbReference type="SAM" id="MobiDB-lite"/>
    </source>
</evidence>